<evidence type="ECO:0000313" key="7">
    <source>
        <dbReference type="Proteomes" id="UP001552427"/>
    </source>
</evidence>
<dbReference type="Pfam" id="PF00005">
    <property type="entry name" value="ABC_tran"/>
    <property type="match status" value="1"/>
</dbReference>
<evidence type="ECO:0000259" key="5">
    <source>
        <dbReference type="PROSITE" id="PS50893"/>
    </source>
</evidence>
<dbReference type="CDD" id="cd03257">
    <property type="entry name" value="ABC_NikE_OppD_transporters"/>
    <property type="match status" value="1"/>
</dbReference>
<evidence type="ECO:0000256" key="3">
    <source>
        <dbReference type="ARBA" id="ARBA00022741"/>
    </source>
</evidence>
<evidence type="ECO:0000313" key="6">
    <source>
        <dbReference type="EMBL" id="MEV4291220.1"/>
    </source>
</evidence>
<dbReference type="PROSITE" id="PS00211">
    <property type="entry name" value="ABC_TRANSPORTER_1"/>
    <property type="match status" value="1"/>
</dbReference>
<gene>
    <name evidence="6" type="ORF">AB0K40_37420</name>
</gene>
<dbReference type="InterPro" id="IPR013563">
    <property type="entry name" value="Oligopep_ABC_C"/>
</dbReference>
<dbReference type="PANTHER" id="PTHR43776">
    <property type="entry name" value="TRANSPORT ATP-BINDING PROTEIN"/>
    <property type="match status" value="1"/>
</dbReference>
<dbReference type="GO" id="GO:0005524">
    <property type="term" value="F:ATP binding"/>
    <property type="evidence" value="ECO:0007669"/>
    <property type="project" value="UniProtKB-KW"/>
</dbReference>
<feature type="domain" description="ABC transporter" evidence="5">
    <location>
        <begin position="4"/>
        <end position="247"/>
    </location>
</feature>
<dbReference type="PROSITE" id="PS50893">
    <property type="entry name" value="ABC_TRANSPORTER_2"/>
    <property type="match status" value="1"/>
</dbReference>
<reference evidence="6 7" key="1">
    <citation type="submission" date="2024-06" db="EMBL/GenBank/DDBJ databases">
        <title>The Natural Products Discovery Center: Release of the First 8490 Sequenced Strains for Exploring Actinobacteria Biosynthetic Diversity.</title>
        <authorList>
            <person name="Kalkreuter E."/>
            <person name="Kautsar S.A."/>
            <person name="Yang D."/>
            <person name="Bader C.D."/>
            <person name="Teijaro C.N."/>
            <person name="Fluegel L."/>
            <person name="Davis C.M."/>
            <person name="Simpson J.R."/>
            <person name="Lauterbach L."/>
            <person name="Steele A.D."/>
            <person name="Gui C."/>
            <person name="Meng S."/>
            <person name="Li G."/>
            <person name="Viehrig K."/>
            <person name="Ye F."/>
            <person name="Su P."/>
            <person name="Kiefer A.F."/>
            <person name="Nichols A."/>
            <person name="Cepeda A.J."/>
            <person name="Yan W."/>
            <person name="Fan B."/>
            <person name="Jiang Y."/>
            <person name="Adhikari A."/>
            <person name="Zheng C.-J."/>
            <person name="Schuster L."/>
            <person name="Cowan T.M."/>
            <person name="Smanski M.J."/>
            <person name="Chevrette M.G."/>
            <person name="De Carvalho L.P.S."/>
            <person name="Shen B."/>
        </authorList>
    </citation>
    <scope>NUCLEOTIDE SEQUENCE [LARGE SCALE GENOMIC DNA]</scope>
    <source>
        <strain evidence="6 7">NPDC049574</strain>
    </source>
</reference>
<keyword evidence="3" id="KW-0547">Nucleotide-binding</keyword>
<dbReference type="PANTHER" id="PTHR43776:SF7">
    <property type="entry name" value="D,D-DIPEPTIDE TRANSPORT ATP-BINDING PROTEIN DDPF-RELATED"/>
    <property type="match status" value="1"/>
</dbReference>
<name>A0ABV3HGH0_9ACTN</name>
<dbReference type="Proteomes" id="UP001552427">
    <property type="component" value="Unassembled WGS sequence"/>
</dbReference>
<keyword evidence="4 6" id="KW-0067">ATP-binding</keyword>
<comment type="similarity">
    <text evidence="1">Belongs to the ABC transporter superfamily.</text>
</comment>
<proteinExistence type="inferred from homology"/>
<evidence type="ECO:0000256" key="4">
    <source>
        <dbReference type="ARBA" id="ARBA00022840"/>
    </source>
</evidence>
<accession>A0ABV3HGH0</accession>
<evidence type="ECO:0000256" key="2">
    <source>
        <dbReference type="ARBA" id="ARBA00022448"/>
    </source>
</evidence>
<protein>
    <submittedName>
        <fullName evidence="6">ATP-binding cassette domain-containing protein</fullName>
    </submittedName>
</protein>
<dbReference type="RefSeq" id="WP_364459357.1">
    <property type="nucleotide sequence ID" value="NZ_JBFARM010000013.1"/>
</dbReference>
<organism evidence="6 7">
    <name type="scientific">Nonomuraea bangladeshensis</name>
    <dbReference type="NCBI Taxonomy" id="404385"/>
    <lineage>
        <taxon>Bacteria</taxon>
        <taxon>Bacillati</taxon>
        <taxon>Actinomycetota</taxon>
        <taxon>Actinomycetes</taxon>
        <taxon>Streptosporangiales</taxon>
        <taxon>Streptosporangiaceae</taxon>
        <taxon>Nonomuraea</taxon>
    </lineage>
</organism>
<dbReference type="InterPro" id="IPR003439">
    <property type="entry name" value="ABC_transporter-like_ATP-bd"/>
</dbReference>
<dbReference type="EMBL" id="JBFARM010000013">
    <property type="protein sequence ID" value="MEV4291220.1"/>
    <property type="molecule type" value="Genomic_DNA"/>
</dbReference>
<dbReference type="Pfam" id="PF08352">
    <property type="entry name" value="oligo_HPY"/>
    <property type="match status" value="1"/>
</dbReference>
<comment type="caution">
    <text evidence="6">The sequence shown here is derived from an EMBL/GenBank/DDBJ whole genome shotgun (WGS) entry which is preliminary data.</text>
</comment>
<sequence>MAELVIEDLVVTFGRGRQTFNAVDGVSLTVPHGTIVGLVGESGSGKSTVARTVAGLQRATSGRITLDGDDLLRTRGVDRRRRARDVQMIFQDPYSSLNPRMTVGETIEEALTTHRDLDAKQRAASVRELLDLVRLKPAVADQYPSRISGGMRQRVAIARCLAVRPRLIVADEITSALDASVQGAVLNLIRDLQRELELSMIFITHNLAAVRYIADTTAVMSRGRVVEYGDAEEIVTNPREPYTRSLVSAIPRIENAGADRLLRFAEFPEAEFPEAEFAEEEGVA</sequence>
<dbReference type="SMART" id="SM00382">
    <property type="entry name" value="AAA"/>
    <property type="match status" value="1"/>
</dbReference>
<dbReference type="InterPro" id="IPR017871">
    <property type="entry name" value="ABC_transporter-like_CS"/>
</dbReference>
<dbReference type="InterPro" id="IPR027417">
    <property type="entry name" value="P-loop_NTPase"/>
</dbReference>
<evidence type="ECO:0000256" key="1">
    <source>
        <dbReference type="ARBA" id="ARBA00005417"/>
    </source>
</evidence>
<dbReference type="SUPFAM" id="SSF52540">
    <property type="entry name" value="P-loop containing nucleoside triphosphate hydrolases"/>
    <property type="match status" value="1"/>
</dbReference>
<dbReference type="InterPro" id="IPR003593">
    <property type="entry name" value="AAA+_ATPase"/>
</dbReference>
<dbReference type="Gene3D" id="3.40.50.300">
    <property type="entry name" value="P-loop containing nucleotide triphosphate hydrolases"/>
    <property type="match status" value="1"/>
</dbReference>
<keyword evidence="2" id="KW-0813">Transport</keyword>
<dbReference type="InterPro" id="IPR050319">
    <property type="entry name" value="ABC_transp_ATP-bind"/>
</dbReference>
<keyword evidence="7" id="KW-1185">Reference proteome</keyword>